<evidence type="ECO:0000256" key="7">
    <source>
        <dbReference type="SAM" id="MobiDB-lite"/>
    </source>
</evidence>
<dbReference type="GO" id="GO:0008270">
    <property type="term" value="F:zinc ion binding"/>
    <property type="evidence" value="ECO:0007669"/>
    <property type="project" value="InterPro"/>
</dbReference>
<feature type="compositionally biased region" description="Polar residues" evidence="7">
    <location>
        <begin position="407"/>
        <end position="416"/>
    </location>
</feature>
<dbReference type="GO" id="GO:0005634">
    <property type="term" value="C:nucleus"/>
    <property type="evidence" value="ECO:0007669"/>
    <property type="project" value="UniProtKB-SubCell"/>
</dbReference>
<feature type="region of interest" description="Disordered" evidence="7">
    <location>
        <begin position="96"/>
        <end position="117"/>
    </location>
</feature>
<evidence type="ECO:0000256" key="2">
    <source>
        <dbReference type="ARBA" id="ARBA00022723"/>
    </source>
</evidence>
<dbReference type="InterPro" id="IPR050815">
    <property type="entry name" value="TF_fung"/>
</dbReference>
<dbReference type="Gene3D" id="4.10.240.10">
    <property type="entry name" value="Zn(2)-C6 fungal-type DNA-binding domain"/>
    <property type="match status" value="1"/>
</dbReference>
<keyword evidence="5" id="KW-0804">Transcription</keyword>
<dbReference type="SMART" id="SM00066">
    <property type="entry name" value="GAL4"/>
    <property type="match status" value="1"/>
</dbReference>
<keyword evidence="6" id="KW-0539">Nucleus</keyword>
<dbReference type="InterPro" id="IPR007219">
    <property type="entry name" value="XnlR_reg_dom"/>
</dbReference>
<feature type="domain" description="Zn(2)-C6 fungal-type" evidence="8">
    <location>
        <begin position="24"/>
        <end position="54"/>
    </location>
</feature>
<dbReference type="GeneID" id="43645759"/>
<feature type="region of interest" description="Disordered" evidence="7">
    <location>
        <begin position="406"/>
        <end position="429"/>
    </location>
</feature>
<dbReference type="CDD" id="cd12148">
    <property type="entry name" value="fungal_TF_MHR"/>
    <property type="match status" value="1"/>
</dbReference>
<dbReference type="AlphaFoldDB" id="A0A5N6SCC3"/>
<dbReference type="SMART" id="SM00906">
    <property type="entry name" value="Fungal_trans"/>
    <property type="match status" value="1"/>
</dbReference>
<evidence type="ECO:0000256" key="4">
    <source>
        <dbReference type="ARBA" id="ARBA00023125"/>
    </source>
</evidence>
<dbReference type="Pfam" id="PF04082">
    <property type="entry name" value="Fungal_trans"/>
    <property type="match status" value="1"/>
</dbReference>
<dbReference type="GO" id="GO:0003677">
    <property type="term" value="F:DNA binding"/>
    <property type="evidence" value="ECO:0007669"/>
    <property type="project" value="UniProtKB-KW"/>
</dbReference>
<dbReference type="GO" id="GO:0000981">
    <property type="term" value="F:DNA-binding transcription factor activity, RNA polymerase II-specific"/>
    <property type="evidence" value="ECO:0007669"/>
    <property type="project" value="InterPro"/>
</dbReference>
<dbReference type="InterPro" id="IPR036864">
    <property type="entry name" value="Zn2-C6_fun-type_DNA-bd_sf"/>
</dbReference>
<proteinExistence type="predicted"/>
<sequence length="842" mass="94685">MSRLTSNDSLPAQENSKLPELSVACSNCRNRKLRCSRETPACQHCRKNGSNCVYDPKRSKPGIKSGAIENIHRRLELQTRLTCPPLDRLEDFVLDRLGDDTPDESNQRTQPSTNQSTAGSILSALARELQAFNDQPSPEAADRRAKRQRVDHQVGHSRSSLPDVDPRLVLDLLSPNTIEDVLQTYFKYIHPWIPLVHEDSLRRRLLDPRHRSKLDVLVRAMILVSGRFIQRHEAVSDISLADLATEQARRLVVSTSMDCLSVENLQALVICVFNDIGNGWGDKAWSLVGSLTRTVEYLKLTVEDEDCRSRTSISRPFISLAPPQSWVEAEERRRVFWNVFNLDRFCSVAMGWNTSLTSDDVHRRLPCDGVYWRRDKPNVTAFFGIWDKSAARMGNPVALHPAHYVSPQGTGTNDAPKQSLADASDSVSAPEDPLMEAAGAFAYRIEATESLSRVMTYFLQQKIDTHSPENVTSWLTRFKELDLRLVHWKMLLPKKWKAANPTNTTVDPYGAINQDDPPSSSGGATGLGFDAKHPTVVMDPNLTLAHITHNASMILLHQPIAFPPHDWAFRSRLPSSCSAETCQQAAVEIATITEQYLKMSPATFPVYPQFSFCVYVAGRLLLAYRIYYSGESTALYSRSGVDDRFWTLVRSLDEMSRRWNGNIMVMPETTNVTEDLAAKYASKLREMNEMCTQGLGYKINVLDYTQDIDHCNRKIGRIVGDHVPVSTPNDATRQPYLHWQTQSEHNSQGVGKPKENQPNGSLINAAPAMALPCPSTSTQLPRNPNDRHQTMYGQEAYSPGRDQVPCDLGAISQVLLGHQFMDLDRIISFDNGMFSANLEQYW</sequence>
<evidence type="ECO:0000313" key="9">
    <source>
        <dbReference type="EMBL" id="KAE8131043.1"/>
    </source>
</evidence>
<keyword evidence="4" id="KW-0238">DNA-binding</keyword>
<evidence type="ECO:0000256" key="3">
    <source>
        <dbReference type="ARBA" id="ARBA00023015"/>
    </source>
</evidence>
<dbReference type="OrthoDB" id="4456959at2759"/>
<evidence type="ECO:0000259" key="8">
    <source>
        <dbReference type="PROSITE" id="PS50048"/>
    </source>
</evidence>
<evidence type="ECO:0000256" key="1">
    <source>
        <dbReference type="ARBA" id="ARBA00004123"/>
    </source>
</evidence>
<dbReference type="PANTHER" id="PTHR47338:SF23">
    <property type="entry name" value="ZN(II)2CYS6 TRANSCRIPTION FACTOR (EUROFUNG)"/>
    <property type="match status" value="1"/>
</dbReference>
<keyword evidence="10" id="KW-1185">Reference proteome</keyword>
<dbReference type="GO" id="GO:0009893">
    <property type="term" value="P:positive regulation of metabolic process"/>
    <property type="evidence" value="ECO:0007669"/>
    <property type="project" value="UniProtKB-ARBA"/>
</dbReference>
<comment type="subcellular location">
    <subcellularLocation>
        <location evidence="1">Nucleus</location>
    </subcellularLocation>
</comment>
<organism evidence="9 10">
    <name type="scientific">Aspergillus pseudotamarii</name>
    <dbReference type="NCBI Taxonomy" id="132259"/>
    <lineage>
        <taxon>Eukaryota</taxon>
        <taxon>Fungi</taxon>
        <taxon>Dikarya</taxon>
        <taxon>Ascomycota</taxon>
        <taxon>Pezizomycotina</taxon>
        <taxon>Eurotiomycetes</taxon>
        <taxon>Eurotiomycetidae</taxon>
        <taxon>Eurotiales</taxon>
        <taxon>Aspergillaceae</taxon>
        <taxon>Aspergillus</taxon>
        <taxon>Aspergillus subgen. Circumdati</taxon>
    </lineage>
</organism>
<dbReference type="SUPFAM" id="SSF57701">
    <property type="entry name" value="Zn2/Cys6 DNA-binding domain"/>
    <property type="match status" value="1"/>
</dbReference>
<feature type="compositionally biased region" description="Polar residues" evidence="7">
    <location>
        <begin position="107"/>
        <end position="117"/>
    </location>
</feature>
<evidence type="ECO:0000256" key="6">
    <source>
        <dbReference type="ARBA" id="ARBA00023242"/>
    </source>
</evidence>
<feature type="region of interest" description="Disordered" evidence="7">
    <location>
        <begin position="742"/>
        <end position="799"/>
    </location>
</feature>
<dbReference type="CDD" id="cd00067">
    <property type="entry name" value="GAL4"/>
    <property type="match status" value="1"/>
</dbReference>
<name>A0A5N6SCC3_ASPPS</name>
<accession>A0A5N6SCC3</accession>
<evidence type="ECO:0000256" key="5">
    <source>
        <dbReference type="ARBA" id="ARBA00023163"/>
    </source>
</evidence>
<dbReference type="PROSITE" id="PS00463">
    <property type="entry name" value="ZN2_CY6_FUNGAL_1"/>
    <property type="match status" value="1"/>
</dbReference>
<feature type="compositionally biased region" description="Basic and acidic residues" evidence="7">
    <location>
        <begin position="140"/>
        <end position="154"/>
    </location>
</feature>
<keyword evidence="2" id="KW-0479">Metal-binding</keyword>
<dbReference type="RefSeq" id="XP_031907106.1">
    <property type="nucleotide sequence ID" value="XM_032061549.1"/>
</dbReference>
<dbReference type="PANTHER" id="PTHR47338">
    <property type="entry name" value="ZN(II)2CYS6 TRANSCRIPTION FACTOR (EUROFUNG)-RELATED"/>
    <property type="match status" value="1"/>
</dbReference>
<gene>
    <name evidence="9" type="ORF">BDV38DRAFT_290717</name>
</gene>
<evidence type="ECO:0000313" key="10">
    <source>
        <dbReference type="Proteomes" id="UP000325672"/>
    </source>
</evidence>
<dbReference type="InterPro" id="IPR001138">
    <property type="entry name" value="Zn2Cys6_DnaBD"/>
</dbReference>
<dbReference type="Proteomes" id="UP000325672">
    <property type="component" value="Unassembled WGS sequence"/>
</dbReference>
<protein>
    <submittedName>
        <fullName evidence="9">Fungal-specific transcription factor domain-containing protein</fullName>
    </submittedName>
</protein>
<dbReference type="EMBL" id="ML743679">
    <property type="protein sequence ID" value="KAE8131043.1"/>
    <property type="molecule type" value="Genomic_DNA"/>
</dbReference>
<keyword evidence="3" id="KW-0805">Transcription regulation</keyword>
<feature type="region of interest" description="Disordered" evidence="7">
    <location>
        <begin position="134"/>
        <end position="160"/>
    </location>
</feature>
<reference evidence="9 10" key="1">
    <citation type="submission" date="2019-04" db="EMBL/GenBank/DDBJ databases">
        <title>Friends and foes A comparative genomics study of 23 Aspergillus species from section Flavi.</title>
        <authorList>
            <consortium name="DOE Joint Genome Institute"/>
            <person name="Kjaerbolling I."/>
            <person name="Vesth T."/>
            <person name="Frisvad J.C."/>
            <person name="Nybo J.L."/>
            <person name="Theobald S."/>
            <person name="Kildgaard S."/>
            <person name="Isbrandt T."/>
            <person name="Kuo A."/>
            <person name="Sato A."/>
            <person name="Lyhne E.K."/>
            <person name="Kogle M.E."/>
            <person name="Wiebenga A."/>
            <person name="Kun R.S."/>
            <person name="Lubbers R.J."/>
            <person name="Makela M.R."/>
            <person name="Barry K."/>
            <person name="Chovatia M."/>
            <person name="Clum A."/>
            <person name="Daum C."/>
            <person name="Haridas S."/>
            <person name="He G."/>
            <person name="LaButti K."/>
            <person name="Lipzen A."/>
            <person name="Mondo S."/>
            <person name="Riley R."/>
            <person name="Salamov A."/>
            <person name="Simmons B.A."/>
            <person name="Magnuson J.K."/>
            <person name="Henrissat B."/>
            <person name="Mortensen U.H."/>
            <person name="Larsen T.O."/>
            <person name="Devries R.P."/>
            <person name="Grigoriev I.V."/>
            <person name="Machida M."/>
            <person name="Baker S.E."/>
            <person name="Andersen M.R."/>
        </authorList>
    </citation>
    <scope>NUCLEOTIDE SEQUENCE [LARGE SCALE GENOMIC DNA]</scope>
    <source>
        <strain evidence="9 10">CBS 117625</strain>
    </source>
</reference>
<dbReference type="Pfam" id="PF00172">
    <property type="entry name" value="Zn_clus"/>
    <property type="match status" value="1"/>
</dbReference>
<dbReference type="GO" id="GO:0006351">
    <property type="term" value="P:DNA-templated transcription"/>
    <property type="evidence" value="ECO:0007669"/>
    <property type="project" value="InterPro"/>
</dbReference>
<dbReference type="PROSITE" id="PS50048">
    <property type="entry name" value="ZN2_CY6_FUNGAL_2"/>
    <property type="match status" value="1"/>
</dbReference>